<sequence length="356" mass="39885">MLAKAMQLPVLGPVLAALRVAVLNLRSVLVLPWGLLRYRQTQRTPEAAYQAMVWLFCVSRGKFNDVASRLLARRRPKLPLSSRCGVLGDLDAGRSAPLVERLREDGYVVFPGALPAEACDRLMNFAQRTPALVRRMDHEAVSSVPRKALFDAAEPLAVRYDYDPADLLNHPDVQALLADGSLLEVVQEYLGCEPLADVLSMWWHTNYHTQPDAEAAQFFHFDMDRFKWLKIFIYLTDVGPENGPHAFVRGSHQTGAIPDHILRRGYVRLTDEEVAEHYPAKDVLAFSAPRGSIILEDTRGLHKGAHVTGAPRLILQLQFSNTLFGTNYPRARIGQVVAPELLAMLDRAPSIYRQYA</sequence>
<keyword evidence="2" id="KW-1185">Reference proteome</keyword>
<reference evidence="1 2" key="1">
    <citation type="submission" date="2024-04" db="EMBL/GenBank/DDBJ databases">
        <title>Novel species of the genus Ideonella isolated from streams.</title>
        <authorList>
            <person name="Lu H."/>
        </authorList>
    </citation>
    <scope>NUCLEOTIDE SEQUENCE [LARGE SCALE GENOMIC DNA]</scope>
    <source>
        <strain evidence="1 2">LYT19W</strain>
    </source>
</reference>
<evidence type="ECO:0000313" key="2">
    <source>
        <dbReference type="Proteomes" id="UP001379945"/>
    </source>
</evidence>
<dbReference type="Pfam" id="PF05721">
    <property type="entry name" value="PhyH"/>
    <property type="match status" value="1"/>
</dbReference>
<keyword evidence="1" id="KW-0560">Oxidoreductase</keyword>
<comment type="caution">
    <text evidence="1">The sequence shown here is derived from an EMBL/GenBank/DDBJ whole genome shotgun (WGS) entry which is preliminary data.</text>
</comment>
<keyword evidence="1" id="KW-0223">Dioxygenase</keyword>
<dbReference type="Gene3D" id="2.60.120.620">
    <property type="entry name" value="q2cbj1_9rhob like domain"/>
    <property type="match status" value="1"/>
</dbReference>
<protein>
    <submittedName>
        <fullName evidence="1">Phytanoyl-CoA dioxygenase family protein</fullName>
    </submittedName>
</protein>
<name>A0ABU9BZK6_9BURK</name>
<organism evidence="1 2">
    <name type="scientific">Ideonella margarita</name>
    <dbReference type="NCBI Taxonomy" id="2984191"/>
    <lineage>
        <taxon>Bacteria</taxon>
        <taxon>Pseudomonadati</taxon>
        <taxon>Pseudomonadota</taxon>
        <taxon>Betaproteobacteria</taxon>
        <taxon>Burkholderiales</taxon>
        <taxon>Sphaerotilaceae</taxon>
        <taxon>Ideonella</taxon>
    </lineage>
</organism>
<dbReference type="Proteomes" id="UP001379945">
    <property type="component" value="Unassembled WGS sequence"/>
</dbReference>
<dbReference type="SUPFAM" id="SSF51197">
    <property type="entry name" value="Clavaminate synthase-like"/>
    <property type="match status" value="1"/>
</dbReference>
<dbReference type="InterPro" id="IPR008775">
    <property type="entry name" value="Phytyl_CoA_dOase-like"/>
</dbReference>
<gene>
    <name evidence="1" type="ORF">AACH00_01550</name>
</gene>
<evidence type="ECO:0000313" key="1">
    <source>
        <dbReference type="EMBL" id="MEK8045026.1"/>
    </source>
</evidence>
<dbReference type="RefSeq" id="WP_341397178.1">
    <property type="nucleotide sequence ID" value="NZ_JBBUTI010000001.1"/>
</dbReference>
<proteinExistence type="predicted"/>
<dbReference type="GO" id="GO:0051213">
    <property type="term" value="F:dioxygenase activity"/>
    <property type="evidence" value="ECO:0007669"/>
    <property type="project" value="UniProtKB-KW"/>
</dbReference>
<dbReference type="EMBL" id="JBBUTI010000001">
    <property type="protein sequence ID" value="MEK8045026.1"/>
    <property type="molecule type" value="Genomic_DNA"/>
</dbReference>
<accession>A0ABU9BZK6</accession>